<organism evidence="15 16">
    <name type="scientific">[Clostridium] ammoniilyticum</name>
    <dbReference type="NCBI Taxonomy" id="2981784"/>
    <lineage>
        <taxon>Bacteria</taxon>
        <taxon>Bacillati</taxon>
        <taxon>Bacillota</taxon>
        <taxon>Erysipelotrichia</taxon>
        <taxon>Erysipelotrichales</taxon>
        <taxon>Coprobacillaceae</taxon>
        <taxon>Faecalibacillus</taxon>
    </lineage>
</organism>
<gene>
    <name evidence="15" type="ORF">OCV55_11480</name>
</gene>
<evidence type="ECO:0000256" key="6">
    <source>
        <dbReference type="ARBA" id="ARBA00022723"/>
    </source>
</evidence>
<dbReference type="RefSeq" id="WP_147580689.1">
    <property type="nucleotide sequence ID" value="NZ_JAOQJR010000014.1"/>
</dbReference>
<keyword evidence="8" id="KW-0735">Signal-anchor</keyword>
<dbReference type="PANTHER" id="PTHR46025:SF3">
    <property type="entry name" value="XYLOSYLTRANSFERASE OXT"/>
    <property type="match status" value="1"/>
</dbReference>
<comment type="caution">
    <text evidence="15">The sequence shown here is derived from an EMBL/GenBank/DDBJ whole genome shotgun (WGS) entry which is preliminary data.</text>
</comment>
<evidence type="ECO:0000256" key="5">
    <source>
        <dbReference type="ARBA" id="ARBA00022692"/>
    </source>
</evidence>
<evidence type="ECO:0000256" key="10">
    <source>
        <dbReference type="ARBA" id="ARBA00023034"/>
    </source>
</evidence>
<evidence type="ECO:0000256" key="11">
    <source>
        <dbReference type="ARBA" id="ARBA00023136"/>
    </source>
</evidence>
<evidence type="ECO:0000256" key="13">
    <source>
        <dbReference type="ARBA" id="ARBA00023180"/>
    </source>
</evidence>
<evidence type="ECO:0000313" key="15">
    <source>
        <dbReference type="EMBL" id="MCU6739282.1"/>
    </source>
</evidence>
<evidence type="ECO:0000256" key="7">
    <source>
        <dbReference type="ARBA" id="ARBA00022824"/>
    </source>
</evidence>
<dbReference type="Pfam" id="PF02485">
    <property type="entry name" value="Branch"/>
    <property type="match status" value="1"/>
</dbReference>
<evidence type="ECO:0000256" key="14">
    <source>
        <dbReference type="ARBA" id="ARBA00042865"/>
    </source>
</evidence>
<dbReference type="Gene3D" id="3.90.350.10">
    <property type="entry name" value="Transposase Inhibitor Protein From Tn5, Chain A, domain 1"/>
    <property type="match status" value="1"/>
</dbReference>
<evidence type="ECO:0000256" key="1">
    <source>
        <dbReference type="ARBA" id="ARBA00004323"/>
    </source>
</evidence>
<evidence type="ECO:0000313" key="16">
    <source>
        <dbReference type="Proteomes" id="UP001208364"/>
    </source>
</evidence>
<keyword evidence="3" id="KW-0328">Glycosyltransferase</keyword>
<keyword evidence="13" id="KW-0325">Glycoprotein</keyword>
<evidence type="ECO:0000256" key="8">
    <source>
        <dbReference type="ARBA" id="ARBA00022968"/>
    </source>
</evidence>
<evidence type="ECO:0000256" key="4">
    <source>
        <dbReference type="ARBA" id="ARBA00022679"/>
    </source>
</evidence>
<comment type="subcellular location">
    <subcellularLocation>
        <location evidence="2">Endoplasmic reticulum membrane</location>
        <topology evidence="2">Single-pass type II membrane protein</topology>
    </subcellularLocation>
    <subcellularLocation>
        <location evidence="1">Golgi apparatus membrane</location>
        <topology evidence="1">Single-pass type II membrane protein</topology>
    </subcellularLocation>
</comment>
<evidence type="ECO:0000256" key="9">
    <source>
        <dbReference type="ARBA" id="ARBA00022989"/>
    </source>
</evidence>
<sequence>MNGETLKSIEYIKSIIEKKCTFVCDRGYDANIYYEYFLKEECNDDFIIRLTEKRKLMFKGKSKKTSEIAVKRKGKIKMNMYFPNWMRSKNFFVRCLKMGYINIALHLGNLLDRKNTLNVDFYYGSQWWTLSYECAKEIYDILLKGEYIDYYKGSLVPDESIFQTIYMNSRFKDKYYDKLTYVNWKGQINHPKTFTIEDCDELEKVNYLMARKFDEDFDDKIINKLYDEL</sequence>
<keyword evidence="12" id="KW-1015">Disulfide bond</keyword>
<dbReference type="PANTHER" id="PTHR46025">
    <property type="entry name" value="XYLOSYLTRANSFERASE OXT"/>
    <property type="match status" value="1"/>
</dbReference>
<keyword evidence="6" id="KW-0479">Metal-binding</keyword>
<keyword evidence="7" id="KW-0256">Endoplasmic reticulum</keyword>
<dbReference type="InterPro" id="IPR043538">
    <property type="entry name" value="XYLT"/>
</dbReference>
<protein>
    <recommendedName>
        <fullName evidence="14">Peptide O-xylosyltransferase</fullName>
    </recommendedName>
</protein>
<keyword evidence="10" id="KW-0333">Golgi apparatus</keyword>
<keyword evidence="9" id="KW-1133">Transmembrane helix</keyword>
<dbReference type="EMBL" id="JAOQJR010000014">
    <property type="protein sequence ID" value="MCU6739282.1"/>
    <property type="molecule type" value="Genomic_DNA"/>
</dbReference>
<accession>A0ABT2SWS7</accession>
<evidence type="ECO:0000256" key="3">
    <source>
        <dbReference type="ARBA" id="ARBA00022676"/>
    </source>
</evidence>
<keyword evidence="4" id="KW-0808">Transferase</keyword>
<reference evidence="15 16" key="1">
    <citation type="journal article" date="2021" name="ISME Commun">
        <title>Automated analysis of genomic sequences facilitates high-throughput and comprehensive description of bacteria.</title>
        <authorList>
            <person name="Hitch T.C.A."/>
        </authorList>
    </citation>
    <scope>NUCLEOTIDE SEQUENCE [LARGE SCALE GENOMIC DNA]</scope>
    <source>
        <strain evidence="15 16">H4_15</strain>
    </source>
</reference>
<keyword evidence="5" id="KW-0812">Transmembrane</keyword>
<dbReference type="InterPro" id="IPR003406">
    <property type="entry name" value="Glyco_trans_14"/>
</dbReference>
<evidence type="ECO:0000256" key="12">
    <source>
        <dbReference type="ARBA" id="ARBA00023157"/>
    </source>
</evidence>
<keyword evidence="11" id="KW-0472">Membrane</keyword>
<evidence type="ECO:0000256" key="2">
    <source>
        <dbReference type="ARBA" id="ARBA00004648"/>
    </source>
</evidence>
<keyword evidence="16" id="KW-1185">Reference proteome</keyword>
<dbReference type="Proteomes" id="UP001208364">
    <property type="component" value="Unassembled WGS sequence"/>
</dbReference>
<proteinExistence type="predicted"/>
<name>A0ABT2SWS7_9FIRM</name>